<reference evidence="6" key="2">
    <citation type="submission" date="2025-08" db="UniProtKB">
        <authorList>
            <consortium name="Ensembl"/>
        </authorList>
    </citation>
    <scope>IDENTIFICATION</scope>
</reference>
<accession>A0A452J247</accession>
<dbReference type="GO" id="GO:0070837">
    <property type="term" value="P:dehydroascorbic acid transport"/>
    <property type="evidence" value="ECO:0007669"/>
    <property type="project" value="TreeGrafter"/>
</dbReference>
<dbReference type="PANTHER" id="PTHR23503">
    <property type="entry name" value="SOLUTE CARRIER FAMILY 2"/>
    <property type="match status" value="1"/>
</dbReference>
<dbReference type="Pfam" id="PF00083">
    <property type="entry name" value="Sugar_tr"/>
    <property type="match status" value="1"/>
</dbReference>
<dbReference type="GO" id="GO:0005886">
    <property type="term" value="C:plasma membrane"/>
    <property type="evidence" value="ECO:0007669"/>
    <property type="project" value="TreeGrafter"/>
</dbReference>
<evidence type="ECO:0000256" key="4">
    <source>
        <dbReference type="ARBA" id="ARBA00023136"/>
    </source>
</evidence>
<keyword evidence="3 5" id="KW-1133">Transmembrane helix</keyword>
<evidence type="ECO:0000256" key="2">
    <source>
        <dbReference type="ARBA" id="ARBA00022692"/>
    </source>
</evidence>
<dbReference type="Gene3D" id="1.20.1250.20">
    <property type="entry name" value="MFS general substrate transporter like domains"/>
    <property type="match status" value="1"/>
</dbReference>
<evidence type="ECO:0000256" key="3">
    <source>
        <dbReference type="ARBA" id="ARBA00022989"/>
    </source>
</evidence>
<dbReference type="GO" id="GO:0046323">
    <property type="term" value="P:D-glucose import"/>
    <property type="evidence" value="ECO:0007669"/>
    <property type="project" value="TreeGrafter"/>
</dbReference>
<proteinExistence type="predicted"/>
<evidence type="ECO:0000256" key="5">
    <source>
        <dbReference type="SAM" id="Phobius"/>
    </source>
</evidence>
<feature type="transmembrane region" description="Helical" evidence="5">
    <location>
        <begin position="86"/>
        <end position="109"/>
    </location>
</feature>
<feature type="transmembrane region" description="Helical" evidence="5">
    <location>
        <begin position="12"/>
        <end position="30"/>
    </location>
</feature>
<evidence type="ECO:0000313" key="7">
    <source>
        <dbReference type="Proteomes" id="UP000291020"/>
    </source>
</evidence>
<sequence length="130" mass="14248">FTEEILPPHLTGTLVLSVFTAVLGFFQYGYSLGVINAPQRVIEAHYGRVLGIAPIDRSAIDFTDTNGSMIFPDLEELDVGKSTLTLYWSLSVSIFAIGGMISSFTVGWVGDKEVLFASNFLPSSYLKVQY</sequence>
<evidence type="ECO:0000256" key="1">
    <source>
        <dbReference type="ARBA" id="ARBA00004141"/>
    </source>
</evidence>
<dbReference type="Ensembl" id="ENSGAGT00000039027.1">
    <property type="protein sequence ID" value="ENSGAGP00000034471.1"/>
    <property type="gene ID" value="ENSGAGG00000024490.1"/>
</dbReference>
<dbReference type="GO" id="GO:0005903">
    <property type="term" value="C:brush border"/>
    <property type="evidence" value="ECO:0007669"/>
    <property type="project" value="TreeGrafter"/>
</dbReference>
<keyword evidence="2 5" id="KW-0812">Transmembrane</keyword>
<dbReference type="GO" id="GO:0055056">
    <property type="term" value="F:D-glucose transmembrane transporter activity"/>
    <property type="evidence" value="ECO:0007669"/>
    <property type="project" value="TreeGrafter"/>
</dbReference>
<name>A0A452J247_9SAUR</name>
<reference evidence="6" key="3">
    <citation type="submission" date="2025-09" db="UniProtKB">
        <authorList>
            <consortium name="Ensembl"/>
        </authorList>
    </citation>
    <scope>IDENTIFICATION</scope>
</reference>
<comment type="subcellular location">
    <subcellularLocation>
        <location evidence="1">Membrane</location>
        <topology evidence="1">Multi-pass membrane protein</topology>
    </subcellularLocation>
</comment>
<reference evidence="7" key="1">
    <citation type="journal article" date="2017" name="PLoS ONE">
        <title>The Agassiz's desert tortoise genome provides a resource for the conservation of a threatened species.</title>
        <authorList>
            <person name="Tollis M."/>
            <person name="DeNardo D.F."/>
            <person name="Cornelius J.A."/>
            <person name="Dolby G.A."/>
            <person name="Edwards T."/>
            <person name="Henen B.T."/>
            <person name="Karl A.E."/>
            <person name="Murphy R.W."/>
            <person name="Kusumi K."/>
        </authorList>
    </citation>
    <scope>NUCLEOTIDE SEQUENCE [LARGE SCALE GENOMIC DNA]</scope>
</reference>
<keyword evidence="4 5" id="KW-0472">Membrane</keyword>
<evidence type="ECO:0000313" key="6">
    <source>
        <dbReference type="Ensembl" id="ENSGAGP00000034471.1"/>
    </source>
</evidence>
<dbReference type="InterPro" id="IPR036259">
    <property type="entry name" value="MFS_trans_sf"/>
</dbReference>
<protein>
    <submittedName>
        <fullName evidence="6">Uncharacterized protein</fullName>
    </submittedName>
</protein>
<dbReference type="InterPro" id="IPR005828">
    <property type="entry name" value="MFS_sugar_transport-like"/>
</dbReference>
<dbReference type="PANTHER" id="PTHR23503:SF27">
    <property type="entry name" value="SOLUTE CARRIER FAMILY 2, FACILITATED GLUCOSE TRANSPORTER MEMBER 2"/>
    <property type="match status" value="1"/>
</dbReference>
<organism evidence="6 7">
    <name type="scientific">Gopherus agassizii</name>
    <name type="common">Agassiz's desert tortoise</name>
    <dbReference type="NCBI Taxonomy" id="38772"/>
    <lineage>
        <taxon>Eukaryota</taxon>
        <taxon>Metazoa</taxon>
        <taxon>Chordata</taxon>
        <taxon>Craniata</taxon>
        <taxon>Vertebrata</taxon>
        <taxon>Euteleostomi</taxon>
        <taxon>Archelosauria</taxon>
        <taxon>Testudinata</taxon>
        <taxon>Testudines</taxon>
        <taxon>Cryptodira</taxon>
        <taxon>Durocryptodira</taxon>
        <taxon>Testudinoidea</taxon>
        <taxon>Testudinidae</taxon>
        <taxon>Gopherus</taxon>
    </lineage>
</organism>
<dbReference type="Proteomes" id="UP000291020">
    <property type="component" value="Unassembled WGS sequence"/>
</dbReference>
<keyword evidence="7" id="KW-1185">Reference proteome</keyword>
<dbReference type="AlphaFoldDB" id="A0A452J247"/>
<dbReference type="InterPro" id="IPR045263">
    <property type="entry name" value="GLUT"/>
</dbReference>